<feature type="region of interest" description="Disordered" evidence="1">
    <location>
        <begin position="389"/>
        <end position="409"/>
    </location>
</feature>
<feature type="region of interest" description="Disordered" evidence="1">
    <location>
        <begin position="272"/>
        <end position="297"/>
    </location>
</feature>
<evidence type="ECO:0000313" key="2">
    <source>
        <dbReference type="EMBL" id="KPA77298.1"/>
    </source>
</evidence>
<dbReference type="VEuPathDB" id="TriTrypDB:LpyrH10_17_1190"/>
<organism evidence="2 3">
    <name type="scientific">Leptomonas pyrrhocoris</name>
    <name type="common">Firebug parasite</name>
    <dbReference type="NCBI Taxonomy" id="157538"/>
    <lineage>
        <taxon>Eukaryota</taxon>
        <taxon>Discoba</taxon>
        <taxon>Euglenozoa</taxon>
        <taxon>Kinetoplastea</taxon>
        <taxon>Metakinetoplastina</taxon>
        <taxon>Trypanosomatida</taxon>
        <taxon>Trypanosomatidae</taxon>
        <taxon>Leishmaniinae</taxon>
        <taxon>Leptomonas</taxon>
    </lineage>
</organism>
<dbReference type="RefSeq" id="XP_015655737.1">
    <property type="nucleotide sequence ID" value="XM_015805731.1"/>
</dbReference>
<protein>
    <submittedName>
        <fullName evidence="2">Uncharacterized protein</fullName>
    </submittedName>
</protein>
<accession>A0A0N0DTE6</accession>
<dbReference type="GeneID" id="26907473"/>
<feature type="compositionally biased region" description="Basic and acidic residues" evidence="1">
    <location>
        <begin position="284"/>
        <end position="295"/>
    </location>
</feature>
<name>A0A0N0DTE6_LEPPY</name>
<keyword evidence="3" id="KW-1185">Reference proteome</keyword>
<dbReference type="Proteomes" id="UP000037923">
    <property type="component" value="Unassembled WGS sequence"/>
</dbReference>
<dbReference type="OrthoDB" id="273874at2759"/>
<evidence type="ECO:0000256" key="1">
    <source>
        <dbReference type="SAM" id="MobiDB-lite"/>
    </source>
</evidence>
<reference evidence="2 3" key="1">
    <citation type="submission" date="2015-07" db="EMBL/GenBank/DDBJ databases">
        <title>High-quality genome of monoxenous trypanosomatid Leptomonas pyrrhocoris.</title>
        <authorList>
            <person name="Flegontov P."/>
            <person name="Butenko A."/>
            <person name="Firsov S."/>
            <person name="Vlcek C."/>
            <person name="Logacheva M.D."/>
            <person name="Field M."/>
            <person name="Filatov D."/>
            <person name="Flegontova O."/>
            <person name="Gerasimov E."/>
            <person name="Jackson A.P."/>
            <person name="Kelly S."/>
            <person name="Opperdoes F."/>
            <person name="O'Reilly A."/>
            <person name="Votypka J."/>
            <person name="Yurchenko V."/>
            <person name="Lukes J."/>
        </authorList>
    </citation>
    <scope>NUCLEOTIDE SEQUENCE [LARGE SCALE GENOMIC DNA]</scope>
    <source>
        <strain evidence="2">H10</strain>
    </source>
</reference>
<evidence type="ECO:0000313" key="3">
    <source>
        <dbReference type="Proteomes" id="UP000037923"/>
    </source>
</evidence>
<sequence>MYAMGCADRWVALVDALEGSNDNDTASCSSTERLRQINAATDSNDWETALQLCLLPQSDGHATAQLPWLQRLRKGLTACEAAAKTSSDVPWQGALALWRFAQLHHRGDCDCGGGAAAAADLTREYGRIFQLLASATRWAESLRCFHASPTRYLDGFVVAQVGYALRASSAHLDRAVLDLWATWRCRVGDGVEPREEAVVQLLQAMLHMSSSSSFSAFTQQSASSATLSSSTTASDASCDHEDPVEIASTVQTPAAVVAADVATKLLVAAAASTTSPASKTSQPEGREQNADDARRLPGTRVPLDWRHRRHLVRRLLTDRWAGDWVEALQVAEASEDVSLLRLVAPRVPRSHPSSLYADTVHRLRERGVELTAGDRAALWAMWGNTRARDEGVPRGNASGPHGHESDARRRHCSADVWERGGDVAQIAHAAEFLLVELLGADEEDAPPTQVKTP</sequence>
<gene>
    <name evidence="2" type="ORF">ABB37_07187</name>
</gene>
<dbReference type="EMBL" id="LGTL01000017">
    <property type="protein sequence ID" value="KPA77298.1"/>
    <property type="molecule type" value="Genomic_DNA"/>
</dbReference>
<feature type="compositionally biased region" description="Low complexity" evidence="1">
    <location>
        <begin position="272"/>
        <end position="282"/>
    </location>
</feature>
<proteinExistence type="predicted"/>
<dbReference type="AlphaFoldDB" id="A0A0N0DTE6"/>
<comment type="caution">
    <text evidence="2">The sequence shown here is derived from an EMBL/GenBank/DDBJ whole genome shotgun (WGS) entry which is preliminary data.</text>
</comment>